<sequence>MPQITPQYQSHPRSPSSSTSDENNTVTWEHLEHAPPSLSTQSADTTAHNHDNRSTADNRSEGVIGHGMHARSEAVHVEDVMASPQGTGTGTGMGMGPGAGRAPAIRIYPPGDAGSASASGACGVGGASSYGGEGSGGGSMKSASLSGR</sequence>
<dbReference type="AlphaFoldDB" id="A0A1M3TJ71"/>
<feature type="compositionally biased region" description="Low complexity" evidence="1">
    <location>
        <begin position="10"/>
        <end position="20"/>
    </location>
</feature>
<reference evidence="3" key="1">
    <citation type="journal article" date="2017" name="Genome Biol.">
        <title>Comparative genomics reveals high biological diversity and specific adaptations in the industrially and medically important fungal genus Aspergillus.</title>
        <authorList>
            <person name="de Vries R.P."/>
            <person name="Riley R."/>
            <person name="Wiebenga A."/>
            <person name="Aguilar-Osorio G."/>
            <person name="Amillis S."/>
            <person name="Uchima C.A."/>
            <person name="Anderluh G."/>
            <person name="Asadollahi M."/>
            <person name="Askin M."/>
            <person name="Barry K."/>
            <person name="Battaglia E."/>
            <person name="Bayram O."/>
            <person name="Benocci T."/>
            <person name="Braus-Stromeyer S.A."/>
            <person name="Caldana C."/>
            <person name="Canovas D."/>
            <person name="Cerqueira G.C."/>
            <person name="Chen F."/>
            <person name="Chen W."/>
            <person name="Choi C."/>
            <person name="Clum A."/>
            <person name="Dos Santos R.A."/>
            <person name="Damasio A.R."/>
            <person name="Diallinas G."/>
            <person name="Emri T."/>
            <person name="Fekete E."/>
            <person name="Flipphi M."/>
            <person name="Freyberg S."/>
            <person name="Gallo A."/>
            <person name="Gournas C."/>
            <person name="Habgood R."/>
            <person name="Hainaut M."/>
            <person name="Harispe M.L."/>
            <person name="Henrissat B."/>
            <person name="Hilden K.S."/>
            <person name="Hope R."/>
            <person name="Hossain A."/>
            <person name="Karabika E."/>
            <person name="Karaffa L."/>
            <person name="Karanyi Z."/>
            <person name="Krasevec N."/>
            <person name="Kuo A."/>
            <person name="Kusch H."/>
            <person name="LaButti K."/>
            <person name="Lagendijk E.L."/>
            <person name="Lapidus A."/>
            <person name="Levasseur A."/>
            <person name="Lindquist E."/>
            <person name="Lipzen A."/>
            <person name="Logrieco A.F."/>
            <person name="MacCabe A."/>
            <person name="Maekelae M.R."/>
            <person name="Malavazi I."/>
            <person name="Melin P."/>
            <person name="Meyer V."/>
            <person name="Mielnichuk N."/>
            <person name="Miskei M."/>
            <person name="Molnar A.P."/>
            <person name="Mule G."/>
            <person name="Ngan C.Y."/>
            <person name="Orejas M."/>
            <person name="Orosz E."/>
            <person name="Ouedraogo J.P."/>
            <person name="Overkamp K.M."/>
            <person name="Park H.-S."/>
            <person name="Perrone G."/>
            <person name="Piumi F."/>
            <person name="Punt P.J."/>
            <person name="Ram A.F."/>
            <person name="Ramon A."/>
            <person name="Rauscher S."/>
            <person name="Record E."/>
            <person name="Riano-Pachon D.M."/>
            <person name="Robert V."/>
            <person name="Roehrig J."/>
            <person name="Ruller R."/>
            <person name="Salamov A."/>
            <person name="Salih N.S."/>
            <person name="Samson R.A."/>
            <person name="Sandor E."/>
            <person name="Sanguinetti M."/>
            <person name="Schuetze T."/>
            <person name="Sepcic K."/>
            <person name="Shelest E."/>
            <person name="Sherlock G."/>
            <person name="Sophianopoulou V."/>
            <person name="Squina F.M."/>
            <person name="Sun H."/>
            <person name="Susca A."/>
            <person name="Todd R.B."/>
            <person name="Tsang A."/>
            <person name="Unkles S.E."/>
            <person name="van de Wiele N."/>
            <person name="van Rossen-Uffink D."/>
            <person name="Oliveira J.V."/>
            <person name="Vesth T.C."/>
            <person name="Visser J."/>
            <person name="Yu J.-H."/>
            <person name="Zhou M."/>
            <person name="Andersen M.R."/>
            <person name="Archer D.B."/>
            <person name="Baker S.E."/>
            <person name="Benoit I."/>
            <person name="Brakhage A.A."/>
            <person name="Braus G.H."/>
            <person name="Fischer R."/>
            <person name="Frisvad J.C."/>
            <person name="Goldman G.H."/>
            <person name="Houbraken J."/>
            <person name="Oakley B."/>
            <person name="Pocsi I."/>
            <person name="Scazzocchio C."/>
            <person name="Seiboth B."/>
            <person name="vanKuyk P.A."/>
            <person name="Wortman J."/>
            <person name="Dyer P.S."/>
            <person name="Grigoriev I.V."/>
        </authorList>
    </citation>
    <scope>NUCLEOTIDE SEQUENCE [LARGE SCALE GENOMIC DNA]</scope>
    <source>
        <strain evidence="3">CBS 106.47</strain>
    </source>
</reference>
<accession>A0A1M3TJ71</accession>
<evidence type="ECO:0000313" key="2">
    <source>
        <dbReference type="EMBL" id="OJZ86859.1"/>
    </source>
</evidence>
<feature type="region of interest" description="Disordered" evidence="1">
    <location>
        <begin position="82"/>
        <end position="148"/>
    </location>
</feature>
<feature type="region of interest" description="Disordered" evidence="1">
    <location>
        <begin position="1"/>
        <end position="63"/>
    </location>
</feature>
<evidence type="ECO:0000313" key="3">
    <source>
        <dbReference type="Proteomes" id="UP000184063"/>
    </source>
</evidence>
<feature type="compositionally biased region" description="Low complexity" evidence="1">
    <location>
        <begin position="100"/>
        <end position="121"/>
    </location>
</feature>
<feature type="compositionally biased region" description="Gly residues" evidence="1">
    <location>
        <begin position="87"/>
        <end position="99"/>
    </location>
</feature>
<evidence type="ECO:0000256" key="1">
    <source>
        <dbReference type="SAM" id="MobiDB-lite"/>
    </source>
</evidence>
<proteinExistence type="predicted"/>
<dbReference type="OrthoDB" id="10525306at2759"/>
<feature type="compositionally biased region" description="Basic and acidic residues" evidence="1">
    <location>
        <begin position="47"/>
        <end position="60"/>
    </location>
</feature>
<dbReference type="VEuPathDB" id="FungiDB:ASPFODRAFT_207253"/>
<gene>
    <name evidence="2" type="ORF">ASPFODRAFT_207253</name>
</gene>
<feature type="compositionally biased region" description="Gly residues" evidence="1">
    <location>
        <begin position="122"/>
        <end position="139"/>
    </location>
</feature>
<protein>
    <submittedName>
        <fullName evidence="2">Uncharacterized protein</fullName>
    </submittedName>
</protein>
<dbReference type="Proteomes" id="UP000184063">
    <property type="component" value="Unassembled WGS sequence"/>
</dbReference>
<name>A0A1M3TJ71_ASPLC</name>
<organism evidence="2 3">
    <name type="scientific">Aspergillus luchuensis (strain CBS 106.47)</name>
    <dbReference type="NCBI Taxonomy" id="1137211"/>
    <lineage>
        <taxon>Eukaryota</taxon>
        <taxon>Fungi</taxon>
        <taxon>Dikarya</taxon>
        <taxon>Ascomycota</taxon>
        <taxon>Pezizomycotina</taxon>
        <taxon>Eurotiomycetes</taxon>
        <taxon>Eurotiomycetidae</taxon>
        <taxon>Eurotiales</taxon>
        <taxon>Aspergillaceae</taxon>
        <taxon>Aspergillus</taxon>
        <taxon>Aspergillus subgen. Circumdati</taxon>
    </lineage>
</organism>
<dbReference type="EMBL" id="KV878241">
    <property type="protein sequence ID" value="OJZ86859.1"/>
    <property type="molecule type" value="Genomic_DNA"/>
</dbReference>
<feature type="compositionally biased region" description="Polar residues" evidence="1">
    <location>
        <begin position="37"/>
        <end position="46"/>
    </location>
</feature>